<name>A0ABN9HC52_9NEOB</name>
<reference evidence="1" key="1">
    <citation type="submission" date="2023-05" db="EMBL/GenBank/DDBJ databases">
        <authorList>
            <person name="Stuckert A."/>
        </authorList>
    </citation>
    <scope>NUCLEOTIDE SEQUENCE</scope>
</reference>
<comment type="caution">
    <text evidence="1">The sequence shown here is derived from an EMBL/GenBank/DDBJ whole genome shotgun (WGS) entry which is preliminary data.</text>
</comment>
<organism evidence="1 2">
    <name type="scientific">Staurois parvus</name>
    <dbReference type="NCBI Taxonomy" id="386267"/>
    <lineage>
        <taxon>Eukaryota</taxon>
        <taxon>Metazoa</taxon>
        <taxon>Chordata</taxon>
        <taxon>Craniata</taxon>
        <taxon>Vertebrata</taxon>
        <taxon>Euteleostomi</taxon>
        <taxon>Amphibia</taxon>
        <taxon>Batrachia</taxon>
        <taxon>Anura</taxon>
        <taxon>Neobatrachia</taxon>
        <taxon>Ranoidea</taxon>
        <taxon>Ranidae</taxon>
        <taxon>Staurois</taxon>
    </lineage>
</organism>
<evidence type="ECO:0008006" key="3">
    <source>
        <dbReference type="Google" id="ProtNLM"/>
    </source>
</evidence>
<dbReference type="Proteomes" id="UP001162483">
    <property type="component" value="Unassembled WGS sequence"/>
</dbReference>
<proteinExistence type="predicted"/>
<protein>
    <recommendedName>
        <fullName evidence="3">CD-NTase-associated protein 12/Pycsar effector protein TIR domain-containing protein</fullName>
    </recommendedName>
</protein>
<sequence>MDWPPWGKKKTSRKMKVLGITSRGPESDFSWLKFFLTQKYSNLFEVKYLPISDYNREEWEEDVGLCSAVILYHTEHQGEFNITDVDGVLYDSELYYMNTILGREKVLVMLDNISEEERCRIPKTPQSLSAHLIFIPEKNKSEATKKELTEFFEAVSKGVKTSQKKKSTGVIPITHQIQSPPPPYKIGIFSRSAESNYSWLIDNLKADDHTGSLDIKAVCITNNYKMFSSGLQTCCFAILYHTKKQGRLNITNVEDSLYDKELQDMANFLGKENVIVVADDLNNNGPEDKERILKFQPHIHTFANDLFLFKEKEKHRENLEKIGAIIQRSARKSSSKASGPFW</sequence>
<keyword evidence="2" id="KW-1185">Reference proteome</keyword>
<dbReference type="EMBL" id="CATNWA010020265">
    <property type="protein sequence ID" value="CAI9617506.1"/>
    <property type="molecule type" value="Genomic_DNA"/>
</dbReference>
<evidence type="ECO:0000313" key="1">
    <source>
        <dbReference type="EMBL" id="CAI9617506.1"/>
    </source>
</evidence>
<accession>A0ABN9HC52</accession>
<evidence type="ECO:0000313" key="2">
    <source>
        <dbReference type="Proteomes" id="UP001162483"/>
    </source>
</evidence>
<gene>
    <name evidence="1" type="ORF">SPARVUS_LOCUS15560239</name>
</gene>